<gene>
    <name evidence="3" type="ORF">QYG89_12610</name>
</gene>
<keyword evidence="4" id="KW-1185">Reference proteome</keyword>
<protein>
    <submittedName>
        <fullName evidence="3">M23 family metallopeptidase</fullName>
        <ecNumber evidence="3">3.4.-.-</ecNumber>
    </submittedName>
</protein>
<evidence type="ECO:0000259" key="2">
    <source>
        <dbReference type="Pfam" id="PF01551"/>
    </source>
</evidence>
<keyword evidence="1" id="KW-0732">Signal</keyword>
<dbReference type="GO" id="GO:0016787">
    <property type="term" value="F:hydrolase activity"/>
    <property type="evidence" value="ECO:0007669"/>
    <property type="project" value="UniProtKB-KW"/>
</dbReference>
<dbReference type="InterPro" id="IPR016047">
    <property type="entry name" value="M23ase_b-sheet_dom"/>
</dbReference>
<feature type="domain" description="M23ase beta-sheet core" evidence="2">
    <location>
        <begin position="190"/>
        <end position="288"/>
    </location>
</feature>
<dbReference type="InterPro" id="IPR011055">
    <property type="entry name" value="Dup_hybrid_motif"/>
</dbReference>
<dbReference type="CDD" id="cd12797">
    <property type="entry name" value="M23_peptidase"/>
    <property type="match status" value="1"/>
</dbReference>
<evidence type="ECO:0000256" key="1">
    <source>
        <dbReference type="ARBA" id="ARBA00022729"/>
    </source>
</evidence>
<dbReference type="SUPFAM" id="SSF51261">
    <property type="entry name" value="Duplicated hybrid motif"/>
    <property type="match status" value="1"/>
</dbReference>
<name>A0ABW8IAG8_9BACI</name>
<dbReference type="PANTHER" id="PTHR21666:SF289">
    <property type="entry name" value="L-ALA--D-GLU ENDOPEPTIDASE"/>
    <property type="match status" value="1"/>
</dbReference>
<organism evidence="3 4">
    <name type="scientific">Bacillus lumedeiriae</name>
    <dbReference type="NCBI Taxonomy" id="3058829"/>
    <lineage>
        <taxon>Bacteria</taxon>
        <taxon>Bacillati</taxon>
        <taxon>Bacillota</taxon>
        <taxon>Bacilli</taxon>
        <taxon>Bacillales</taxon>
        <taxon>Bacillaceae</taxon>
        <taxon>Bacillus</taxon>
    </lineage>
</organism>
<proteinExistence type="predicted"/>
<dbReference type="PANTHER" id="PTHR21666">
    <property type="entry name" value="PEPTIDASE-RELATED"/>
    <property type="match status" value="1"/>
</dbReference>
<dbReference type="Gene3D" id="2.70.70.10">
    <property type="entry name" value="Glucose Permease (Domain IIA)"/>
    <property type="match status" value="1"/>
</dbReference>
<accession>A0ABW8IAG8</accession>
<sequence length="317" mass="36199">MVSPVQAADPKKDEQMYKERMELFKKMETVTSIPWYYFAGIDQYERNLRFVRKDLPEPENISIYISENKWAGLLNPNQEDTNPVTIAAFHGVGTDGDGDGKADRLSSEDVLAAIGNYLLTYGTDHDNIKIGLWRYYGRDKAVSIIIGNAKMYKAFGKLDLQKKVFPLPHNFNYSFNNTWGDARGWGGRRIHEGTDIFANYSVPVRSTSYGIVEMKGWNRYGGWRVGIRDINNTYHYYAHLNGFAKDLILGQTVEPGTVIGGVGSTGYGPPGTSGKFPPHLHYGMYKDNGRTEWSFDPYPHLKQWERNERMERNKRSP</sequence>
<dbReference type="EC" id="3.4.-.-" evidence="3"/>
<keyword evidence="3" id="KW-0378">Hydrolase</keyword>
<dbReference type="EMBL" id="JAUIYO010000011">
    <property type="protein sequence ID" value="MFK2826496.1"/>
    <property type="molecule type" value="Genomic_DNA"/>
</dbReference>
<comment type="caution">
    <text evidence="3">The sequence shown here is derived from an EMBL/GenBank/DDBJ whole genome shotgun (WGS) entry which is preliminary data.</text>
</comment>
<reference evidence="3 4" key="1">
    <citation type="submission" date="2023-07" db="EMBL/GenBank/DDBJ databases">
        <title>Bacillus lucianemedeirus sp. nov, a new species isolated from an immunobiological production facility.</title>
        <authorList>
            <person name="Costa L.V."/>
            <person name="Miranda R.V.S.L."/>
            <person name="Brandao M.L.L."/>
            <person name="Reis C.M.F."/>
            <person name="Frazao A.M."/>
            <person name="Cruz F.V."/>
            <person name="Baio P.V.P."/>
            <person name="Veras J.F.C."/>
            <person name="Ramos J.N."/>
            <person name="Vieira V."/>
        </authorList>
    </citation>
    <scope>NUCLEOTIDE SEQUENCE [LARGE SCALE GENOMIC DNA]</scope>
    <source>
        <strain evidence="3 4">B190/17</strain>
    </source>
</reference>
<dbReference type="Pfam" id="PF01551">
    <property type="entry name" value="Peptidase_M23"/>
    <property type="match status" value="1"/>
</dbReference>
<evidence type="ECO:0000313" key="4">
    <source>
        <dbReference type="Proteomes" id="UP001619911"/>
    </source>
</evidence>
<evidence type="ECO:0000313" key="3">
    <source>
        <dbReference type="EMBL" id="MFK2826496.1"/>
    </source>
</evidence>
<dbReference type="Proteomes" id="UP001619911">
    <property type="component" value="Unassembled WGS sequence"/>
</dbReference>
<dbReference type="InterPro" id="IPR050570">
    <property type="entry name" value="Cell_wall_metabolism_enzyme"/>
</dbReference>
<dbReference type="RefSeq" id="WP_404317972.1">
    <property type="nucleotide sequence ID" value="NZ_JAUIYO010000011.1"/>
</dbReference>